<organism evidence="2 3">
    <name type="scientific">Vogesella aquatica</name>
    <dbReference type="NCBI Taxonomy" id="2984206"/>
    <lineage>
        <taxon>Bacteria</taxon>
        <taxon>Pseudomonadati</taxon>
        <taxon>Pseudomonadota</taxon>
        <taxon>Betaproteobacteria</taxon>
        <taxon>Neisseriales</taxon>
        <taxon>Chromobacteriaceae</taxon>
        <taxon>Vogesella</taxon>
    </lineage>
</organism>
<comment type="caution">
    <text evidence="2">The sequence shown here is derived from an EMBL/GenBank/DDBJ whole genome shotgun (WGS) entry which is preliminary data.</text>
</comment>
<protein>
    <submittedName>
        <fullName evidence="2">DUF962 domain-containing protein</fullName>
    </submittedName>
</protein>
<evidence type="ECO:0000313" key="3">
    <source>
        <dbReference type="Proteomes" id="UP001219956"/>
    </source>
</evidence>
<name>A0ABT5IWW9_9NEIS</name>
<keyword evidence="1" id="KW-1133">Transmembrane helix</keyword>
<keyword evidence="1" id="KW-0812">Transmembrane</keyword>
<accession>A0ABT5IWW9</accession>
<feature type="transmembrane region" description="Helical" evidence="1">
    <location>
        <begin position="67"/>
        <end position="85"/>
    </location>
</feature>
<proteinExistence type="predicted"/>
<evidence type="ECO:0000313" key="2">
    <source>
        <dbReference type="EMBL" id="MDC7716795.1"/>
    </source>
</evidence>
<sequence length="170" mass="18541">MKTLQAHLVNYAAYHRDLRNIHTHFVGIPLIVLAVAVLLACVPLALGLSALHPVLLGAIVFYLRLDWGLGALMALLMLLAGWAGVQLAALPWGGWLGLMLFVAGWVIQFVGHWYEGRKPAFVDDLVGLLVGPLFVVAEWLFLLGFYRDLQARIIEGAGPVRAVQKVAAGR</sequence>
<dbReference type="PANTHER" id="PTHR28026:SF9">
    <property type="entry name" value="2-HYDROXY-PALMITIC ACID DIOXYGENASE MPO1"/>
    <property type="match status" value="1"/>
</dbReference>
<dbReference type="RefSeq" id="WP_272751183.1">
    <property type="nucleotide sequence ID" value="NZ_JAQQLF010000006.1"/>
</dbReference>
<feature type="transmembrane region" description="Helical" evidence="1">
    <location>
        <begin position="92"/>
        <end position="114"/>
    </location>
</feature>
<keyword evidence="3" id="KW-1185">Reference proteome</keyword>
<keyword evidence="1" id="KW-0472">Membrane</keyword>
<feature type="transmembrane region" description="Helical" evidence="1">
    <location>
        <begin position="126"/>
        <end position="146"/>
    </location>
</feature>
<gene>
    <name evidence="2" type="ORF">PQU95_06140</name>
</gene>
<dbReference type="InterPro" id="IPR009305">
    <property type="entry name" value="Mpo1-like"/>
</dbReference>
<dbReference type="EMBL" id="JAQQLF010000006">
    <property type="protein sequence ID" value="MDC7716795.1"/>
    <property type="molecule type" value="Genomic_DNA"/>
</dbReference>
<evidence type="ECO:0000256" key="1">
    <source>
        <dbReference type="SAM" id="Phobius"/>
    </source>
</evidence>
<dbReference type="PANTHER" id="PTHR28026">
    <property type="entry name" value="DUF962 DOMAIN PROTEIN (AFU_ORTHOLOGUE AFUA_8G05310)"/>
    <property type="match status" value="1"/>
</dbReference>
<dbReference type="Proteomes" id="UP001219956">
    <property type="component" value="Unassembled WGS sequence"/>
</dbReference>
<feature type="transmembrane region" description="Helical" evidence="1">
    <location>
        <begin position="25"/>
        <end position="47"/>
    </location>
</feature>
<dbReference type="Pfam" id="PF06127">
    <property type="entry name" value="Mpo1-like"/>
    <property type="match status" value="1"/>
</dbReference>
<reference evidence="2 3" key="1">
    <citation type="submission" date="2023-01" db="EMBL/GenBank/DDBJ databases">
        <title>Novel species of the genus Vogesella isolated from rivers.</title>
        <authorList>
            <person name="Lu H."/>
        </authorList>
    </citation>
    <scope>NUCLEOTIDE SEQUENCE [LARGE SCALE GENOMIC DNA]</scope>
    <source>
        <strain evidence="2 3">DC21W</strain>
    </source>
</reference>